<evidence type="ECO:0000313" key="2">
    <source>
        <dbReference type="EMBL" id="NDV36400.1"/>
    </source>
</evidence>
<dbReference type="InterPro" id="IPR006015">
    <property type="entry name" value="Universal_stress_UspA"/>
</dbReference>
<accession>A0A6B2LHW2</accession>
<dbReference type="PRINTS" id="PR01438">
    <property type="entry name" value="UNVRSLSTRESS"/>
</dbReference>
<dbReference type="Gene3D" id="3.40.50.620">
    <property type="entry name" value="HUPs"/>
    <property type="match status" value="1"/>
</dbReference>
<dbReference type="InterPro" id="IPR006016">
    <property type="entry name" value="UspA"/>
</dbReference>
<dbReference type="CDD" id="cd23659">
    <property type="entry name" value="USP_At3g01520-like"/>
    <property type="match status" value="1"/>
</dbReference>
<sequence>MSHWMVAVDDSEYSGYAFNYCVHMMDKKNDHLYILNVYDEPTTTYGGYSVPELVQKLVEVEEKRSKKILAHYGGKAKALEVSHTMIKGCSHHPGDMICKGITNYQIDTLVLGRRDMGDLKRFFVGSTSKYVIENAECNVVVVKLPFGEAEDAAIKKKAIQGEEIDRMKRIFGKAMLTEKQKRKALAVVEPATVVEEVPEGDPLLHLFHTFVFHDDPKQNLDE</sequence>
<dbReference type="PANTHER" id="PTHR31964">
    <property type="entry name" value="ADENINE NUCLEOTIDE ALPHA HYDROLASES-LIKE SUPERFAMILY PROTEIN"/>
    <property type="match status" value="1"/>
</dbReference>
<name>A0A6B2LHW2_9EUKA</name>
<dbReference type="AlphaFoldDB" id="A0A6B2LHW2"/>
<dbReference type="SUPFAM" id="SSF52402">
    <property type="entry name" value="Adenine nucleotide alpha hydrolases-like"/>
    <property type="match status" value="1"/>
</dbReference>
<dbReference type="InterPro" id="IPR014729">
    <property type="entry name" value="Rossmann-like_a/b/a_fold"/>
</dbReference>
<reference evidence="2" key="1">
    <citation type="journal article" date="2020" name="J. Eukaryot. Microbiol.">
        <title>De novo Sequencing, Assembly and Annotation of the Transcriptome for the Free-Living Testate Amoeba Arcella intermedia.</title>
        <authorList>
            <person name="Ribeiro G.M."/>
            <person name="Porfirio-Sousa A.L."/>
            <person name="Maurer-Alcala X.X."/>
            <person name="Katz L.A."/>
            <person name="Lahr D.J.G."/>
        </authorList>
    </citation>
    <scope>NUCLEOTIDE SEQUENCE</scope>
</reference>
<proteinExistence type="predicted"/>
<protein>
    <recommendedName>
        <fullName evidence="1">UspA domain-containing protein</fullName>
    </recommendedName>
</protein>
<dbReference type="EMBL" id="GIBP01007431">
    <property type="protein sequence ID" value="NDV36400.1"/>
    <property type="molecule type" value="Transcribed_RNA"/>
</dbReference>
<organism evidence="2">
    <name type="scientific">Arcella intermedia</name>
    <dbReference type="NCBI Taxonomy" id="1963864"/>
    <lineage>
        <taxon>Eukaryota</taxon>
        <taxon>Amoebozoa</taxon>
        <taxon>Tubulinea</taxon>
        <taxon>Elardia</taxon>
        <taxon>Arcellinida</taxon>
        <taxon>Sphaerothecina</taxon>
        <taxon>Arcellidae</taxon>
        <taxon>Arcella</taxon>
    </lineage>
</organism>
<dbReference type="Pfam" id="PF00582">
    <property type="entry name" value="Usp"/>
    <property type="match status" value="1"/>
</dbReference>
<feature type="domain" description="UspA" evidence="1">
    <location>
        <begin position="5"/>
        <end position="143"/>
    </location>
</feature>
<evidence type="ECO:0000259" key="1">
    <source>
        <dbReference type="Pfam" id="PF00582"/>
    </source>
</evidence>
<dbReference type="PANTHER" id="PTHR31964:SF113">
    <property type="entry name" value="USPA DOMAIN-CONTAINING PROTEIN"/>
    <property type="match status" value="1"/>
</dbReference>